<evidence type="ECO:0000256" key="4">
    <source>
        <dbReference type="ARBA" id="ARBA00023125"/>
    </source>
</evidence>
<sequence length="324" mass="35783">MMQSSILQMLRERPGDFVSGEAMCNALGVSRTAIWKHIKDLQDTGYQIEAVRNKGYRLLSAPDLVTAAEIRDGLTTTLFGQSIVFRPTIDSTNNLAQELANNGALEGTLVIADEQEQGRGRRGRNWYSPPRSGVWMSLILRPQLPLAHAPQITLVTAIALAKALTRLTGERAGIKWPNDILFGKKKCCGILTEMSAEFDQIHHLVVGIGINVNVAQADFPKEIQDIATSLRAVKGATLPRAKVVQTVLEELEPLYRQYVENGGFGTLREDWKQMNITLGKEIVAHTAQGTIRGRALDIDEFGVLLVEDQSGEQKKIYSADIMFT</sequence>
<dbReference type="Gene3D" id="2.30.30.100">
    <property type="match status" value="1"/>
</dbReference>
<comment type="caution">
    <text evidence="8">The sequence shown here is derived from an EMBL/GenBank/DDBJ whole genome shotgun (WGS) entry which is preliminary data.</text>
</comment>
<dbReference type="SUPFAM" id="SSF50037">
    <property type="entry name" value="C-terminal domain of transcriptional repressors"/>
    <property type="match status" value="1"/>
</dbReference>
<keyword evidence="1 6" id="KW-0436">Ligase</keyword>
<organism evidence="8 9">
    <name type="scientific">Tumebacillus lipolyticus</name>
    <dbReference type="NCBI Taxonomy" id="1280370"/>
    <lineage>
        <taxon>Bacteria</taxon>
        <taxon>Bacillati</taxon>
        <taxon>Bacillota</taxon>
        <taxon>Bacilli</taxon>
        <taxon>Bacillales</taxon>
        <taxon>Alicyclobacillaceae</taxon>
        <taxon>Tumebacillus</taxon>
    </lineage>
</organism>
<evidence type="ECO:0000256" key="6">
    <source>
        <dbReference type="HAMAP-Rule" id="MF_00978"/>
    </source>
</evidence>
<dbReference type="InterPro" id="IPR030855">
    <property type="entry name" value="Bifunct_BirA"/>
</dbReference>
<keyword evidence="6" id="KW-0804">Transcription</keyword>
<dbReference type="Pfam" id="PF08279">
    <property type="entry name" value="HTH_11"/>
    <property type="match status" value="1"/>
</dbReference>
<dbReference type="Pfam" id="PF02237">
    <property type="entry name" value="BPL_C"/>
    <property type="match status" value="1"/>
</dbReference>
<dbReference type="CDD" id="cd16442">
    <property type="entry name" value="BPL"/>
    <property type="match status" value="1"/>
</dbReference>
<evidence type="ECO:0000313" key="9">
    <source>
        <dbReference type="Proteomes" id="UP001597343"/>
    </source>
</evidence>
<keyword evidence="2 6" id="KW-0547">Nucleotide-binding</keyword>
<evidence type="ECO:0000256" key="2">
    <source>
        <dbReference type="ARBA" id="ARBA00022741"/>
    </source>
</evidence>
<dbReference type="PROSITE" id="PS51733">
    <property type="entry name" value="BPL_LPL_CATALYTIC"/>
    <property type="match status" value="1"/>
</dbReference>
<comment type="similarity">
    <text evidence="6">Belongs to the biotin--protein ligase family.</text>
</comment>
<dbReference type="EC" id="6.3.4.15" evidence="6"/>
<keyword evidence="5 6" id="KW-0092">Biotin</keyword>
<feature type="binding site" evidence="6">
    <location>
        <begin position="119"/>
        <end position="121"/>
    </location>
    <ligand>
        <name>biotin</name>
        <dbReference type="ChEBI" id="CHEBI:57586"/>
    </ligand>
</feature>
<keyword evidence="4 6" id="KW-0238">DNA-binding</keyword>
<dbReference type="Proteomes" id="UP001597343">
    <property type="component" value="Unassembled WGS sequence"/>
</dbReference>
<dbReference type="InterPro" id="IPR036388">
    <property type="entry name" value="WH-like_DNA-bd_sf"/>
</dbReference>
<evidence type="ECO:0000256" key="5">
    <source>
        <dbReference type="ARBA" id="ARBA00023267"/>
    </source>
</evidence>
<dbReference type="Gene3D" id="1.10.10.10">
    <property type="entry name" value="Winged helix-like DNA-binding domain superfamily/Winged helix DNA-binding domain"/>
    <property type="match status" value="1"/>
</dbReference>
<reference evidence="9" key="1">
    <citation type="journal article" date="2019" name="Int. J. Syst. Evol. Microbiol.">
        <title>The Global Catalogue of Microorganisms (GCM) 10K type strain sequencing project: providing services to taxonomists for standard genome sequencing and annotation.</title>
        <authorList>
            <consortium name="The Broad Institute Genomics Platform"/>
            <consortium name="The Broad Institute Genome Sequencing Center for Infectious Disease"/>
            <person name="Wu L."/>
            <person name="Ma J."/>
        </authorList>
    </citation>
    <scope>NUCLEOTIDE SEQUENCE [LARGE SCALE GENOMIC DNA]</scope>
    <source>
        <strain evidence="9">CGMCC 1.13574</strain>
    </source>
</reference>
<dbReference type="PANTHER" id="PTHR12835:SF5">
    <property type="entry name" value="BIOTIN--PROTEIN LIGASE"/>
    <property type="match status" value="1"/>
</dbReference>
<name>A0ABW4ZSE9_9BACL</name>
<dbReference type="GO" id="GO:0004077">
    <property type="term" value="F:biotin--[biotin carboxyl-carrier protein] ligase activity"/>
    <property type="evidence" value="ECO:0007669"/>
    <property type="project" value="UniProtKB-EC"/>
</dbReference>
<evidence type="ECO:0000256" key="3">
    <source>
        <dbReference type="ARBA" id="ARBA00022840"/>
    </source>
</evidence>
<dbReference type="InterPro" id="IPR036390">
    <property type="entry name" value="WH_DNA-bd_sf"/>
</dbReference>
<comment type="catalytic activity">
    <reaction evidence="6">
        <text>biotin + L-lysyl-[protein] + ATP = N(6)-biotinyl-L-lysyl-[protein] + AMP + diphosphate + H(+)</text>
        <dbReference type="Rhea" id="RHEA:11756"/>
        <dbReference type="Rhea" id="RHEA-COMP:9752"/>
        <dbReference type="Rhea" id="RHEA-COMP:10505"/>
        <dbReference type="ChEBI" id="CHEBI:15378"/>
        <dbReference type="ChEBI" id="CHEBI:29969"/>
        <dbReference type="ChEBI" id="CHEBI:30616"/>
        <dbReference type="ChEBI" id="CHEBI:33019"/>
        <dbReference type="ChEBI" id="CHEBI:57586"/>
        <dbReference type="ChEBI" id="CHEBI:83144"/>
        <dbReference type="ChEBI" id="CHEBI:456215"/>
        <dbReference type="EC" id="6.3.4.15"/>
    </reaction>
</comment>
<feature type="binding site" evidence="6">
    <location>
        <begin position="91"/>
        <end position="93"/>
    </location>
    <ligand>
        <name>biotin</name>
        <dbReference type="ChEBI" id="CHEBI:57586"/>
    </ligand>
</feature>
<dbReference type="InterPro" id="IPR004408">
    <property type="entry name" value="Biotin_CoA_COase_ligase"/>
</dbReference>
<dbReference type="PANTHER" id="PTHR12835">
    <property type="entry name" value="BIOTIN PROTEIN LIGASE"/>
    <property type="match status" value="1"/>
</dbReference>
<dbReference type="SUPFAM" id="SSF46785">
    <property type="entry name" value="Winged helix' DNA-binding domain"/>
    <property type="match status" value="1"/>
</dbReference>
<evidence type="ECO:0000256" key="1">
    <source>
        <dbReference type="ARBA" id="ARBA00022598"/>
    </source>
</evidence>
<accession>A0ABW4ZSE9</accession>
<keyword evidence="6" id="KW-0678">Repressor</keyword>
<dbReference type="EMBL" id="JBHUIO010000002">
    <property type="protein sequence ID" value="MFD2168633.1"/>
    <property type="molecule type" value="Genomic_DNA"/>
</dbReference>
<feature type="domain" description="BPL/LPL catalytic" evidence="7">
    <location>
        <begin position="68"/>
        <end position="259"/>
    </location>
</feature>
<keyword evidence="3 6" id="KW-0067">ATP-binding</keyword>
<dbReference type="InterPro" id="IPR013196">
    <property type="entry name" value="HTH_11"/>
</dbReference>
<feature type="DNA-binding region" description="H-T-H motif" evidence="6">
    <location>
        <begin position="20"/>
        <end position="39"/>
    </location>
</feature>
<dbReference type="CDD" id="cd00090">
    <property type="entry name" value="HTH_ARSR"/>
    <property type="match status" value="1"/>
</dbReference>
<dbReference type="RefSeq" id="WP_386043517.1">
    <property type="nucleotide sequence ID" value="NZ_JBHUIO010000002.1"/>
</dbReference>
<feature type="binding site" evidence="6">
    <location>
        <position position="186"/>
    </location>
    <ligand>
        <name>biotin</name>
        <dbReference type="ChEBI" id="CHEBI:57586"/>
    </ligand>
</feature>
<dbReference type="NCBIfam" id="TIGR00121">
    <property type="entry name" value="birA_ligase"/>
    <property type="match status" value="1"/>
</dbReference>
<keyword evidence="9" id="KW-1185">Reference proteome</keyword>
<dbReference type="InterPro" id="IPR008988">
    <property type="entry name" value="Transcriptional_repressor_C"/>
</dbReference>
<dbReference type="InterPro" id="IPR011991">
    <property type="entry name" value="ArsR-like_HTH"/>
</dbReference>
<evidence type="ECO:0000313" key="8">
    <source>
        <dbReference type="EMBL" id="MFD2168633.1"/>
    </source>
</evidence>
<dbReference type="HAMAP" id="MF_00978">
    <property type="entry name" value="Bifunct_BirA"/>
    <property type="match status" value="1"/>
</dbReference>
<dbReference type="Pfam" id="PF03099">
    <property type="entry name" value="BPL_LplA_LipB"/>
    <property type="match status" value="1"/>
</dbReference>
<evidence type="ECO:0000259" key="7">
    <source>
        <dbReference type="PROSITE" id="PS51733"/>
    </source>
</evidence>
<dbReference type="SUPFAM" id="SSF55681">
    <property type="entry name" value="Class II aaRS and biotin synthetases"/>
    <property type="match status" value="1"/>
</dbReference>
<gene>
    <name evidence="6" type="primary">birA</name>
    <name evidence="8" type="ORF">ACFSOY_01190</name>
</gene>
<proteinExistence type="inferred from homology"/>
<comment type="function">
    <text evidence="6">Acts both as a biotin--[acetyl-CoA-carboxylase] ligase and a repressor.</text>
</comment>
<dbReference type="InterPro" id="IPR003142">
    <property type="entry name" value="BPL_C"/>
</dbReference>
<feature type="binding site" evidence="6">
    <location>
        <position position="115"/>
    </location>
    <ligand>
        <name>biotin</name>
        <dbReference type="ChEBI" id="CHEBI:57586"/>
    </ligand>
</feature>
<dbReference type="InterPro" id="IPR045864">
    <property type="entry name" value="aa-tRNA-synth_II/BPL/LPL"/>
</dbReference>
<dbReference type="InterPro" id="IPR004143">
    <property type="entry name" value="BPL_LPL_catalytic"/>
</dbReference>
<keyword evidence="6" id="KW-0805">Transcription regulation</keyword>
<dbReference type="Gene3D" id="3.30.930.10">
    <property type="entry name" value="Bira Bifunctional Protein, Domain 2"/>
    <property type="match status" value="1"/>
</dbReference>
<protein>
    <recommendedName>
        <fullName evidence="6">Bifunctional ligase/repressor BirA</fullName>
    </recommendedName>
    <alternativeName>
        <fullName evidence="6">Biotin--[acetyl-CoA-carboxylase] ligase</fullName>
        <ecNumber evidence="6">6.3.4.15</ecNumber>
    </alternativeName>
    <alternativeName>
        <fullName evidence="6">Biotin--protein ligase</fullName>
    </alternativeName>
    <alternativeName>
        <fullName evidence="6">Biotin-[acetyl-CoA carboxylase] synthetase</fullName>
    </alternativeName>
</protein>